<comment type="caution">
    <text evidence="2">The sequence shown here is derived from an EMBL/GenBank/DDBJ whole genome shotgun (WGS) entry which is preliminary data.</text>
</comment>
<feature type="signal peptide" evidence="1">
    <location>
        <begin position="1"/>
        <end position="23"/>
    </location>
</feature>
<name>A0A936Z0Y6_9BURK</name>
<proteinExistence type="predicted"/>
<evidence type="ECO:0000313" key="3">
    <source>
        <dbReference type="Proteomes" id="UP000599109"/>
    </source>
</evidence>
<dbReference type="RefSeq" id="WP_201675556.1">
    <property type="nucleotide sequence ID" value="NZ_JAEQNE010000004.1"/>
</dbReference>
<organism evidence="2 3">
    <name type="scientific">Ramlibacter monticola</name>
    <dbReference type="NCBI Taxonomy" id="1926872"/>
    <lineage>
        <taxon>Bacteria</taxon>
        <taxon>Pseudomonadati</taxon>
        <taxon>Pseudomonadota</taxon>
        <taxon>Betaproteobacteria</taxon>
        <taxon>Burkholderiales</taxon>
        <taxon>Comamonadaceae</taxon>
        <taxon>Ramlibacter</taxon>
    </lineage>
</organism>
<protein>
    <recommendedName>
        <fullName evidence="4">DUF1236 domain-containing protein</fullName>
    </recommendedName>
</protein>
<feature type="chain" id="PRO_5038010860" description="DUF1236 domain-containing protein" evidence="1">
    <location>
        <begin position="24"/>
        <end position="141"/>
    </location>
</feature>
<evidence type="ECO:0000256" key="1">
    <source>
        <dbReference type="SAM" id="SignalP"/>
    </source>
</evidence>
<accession>A0A936Z0Y6</accession>
<evidence type="ECO:0000313" key="2">
    <source>
        <dbReference type="EMBL" id="MBL0392885.1"/>
    </source>
</evidence>
<reference evidence="2 3" key="1">
    <citation type="journal article" date="2017" name="Int. J. Syst. Evol. Microbiol.">
        <title>Ramlibacter monticola sp. nov., isolated from forest soil.</title>
        <authorList>
            <person name="Chaudhary D.K."/>
            <person name="Kim J."/>
        </authorList>
    </citation>
    <scope>NUCLEOTIDE SEQUENCE [LARGE SCALE GENOMIC DNA]</scope>
    <source>
        <strain evidence="2 3">KACC 19175</strain>
    </source>
</reference>
<gene>
    <name evidence="2" type="ORF">JJ685_17235</name>
</gene>
<keyword evidence="1" id="KW-0732">Signal</keyword>
<dbReference type="EMBL" id="JAEQNE010000004">
    <property type="protein sequence ID" value="MBL0392885.1"/>
    <property type="molecule type" value="Genomic_DNA"/>
</dbReference>
<dbReference type="Proteomes" id="UP000599109">
    <property type="component" value="Unassembled WGS sequence"/>
</dbReference>
<evidence type="ECO:0008006" key="4">
    <source>
        <dbReference type="Google" id="ProtNLM"/>
    </source>
</evidence>
<sequence length="141" mass="15171">MNISRKPLFAALLAAVAFGPALADGGHGHGRGHDGDRHGRGHDEVRVIEQRVVIAEPRHVVRHACPPGLVRSHEHCIPRGHARHVVVGQALPPGAVFVVPQRVRSTLPPPPAGYRYAVVDNQVVLVSNHNLVVDILRTLVG</sequence>
<keyword evidence="3" id="KW-1185">Reference proteome</keyword>
<dbReference type="AlphaFoldDB" id="A0A936Z0Y6"/>
<dbReference type="Gene3D" id="3.10.450.160">
    <property type="entry name" value="inner membrane protein cigr"/>
    <property type="match status" value="1"/>
</dbReference>